<evidence type="ECO:0000256" key="6">
    <source>
        <dbReference type="ARBA" id="ARBA00022825"/>
    </source>
</evidence>
<keyword evidence="6" id="KW-0720">Serine protease</keyword>
<dbReference type="Gene3D" id="2.30.42.10">
    <property type="match status" value="2"/>
</dbReference>
<gene>
    <name evidence="11" type="ORF">C4S77_08300</name>
</gene>
<dbReference type="Pfam" id="PF12812">
    <property type="entry name" value="PDZ_1"/>
    <property type="match status" value="1"/>
</dbReference>
<dbReference type="PANTHER" id="PTHR22939">
    <property type="entry name" value="SERINE PROTEASE FAMILY S1C HTRA-RELATED"/>
    <property type="match status" value="1"/>
</dbReference>
<keyword evidence="12" id="KW-1185">Reference proteome</keyword>
<dbReference type="PROSITE" id="PS50106">
    <property type="entry name" value="PDZ"/>
    <property type="match status" value="1"/>
</dbReference>
<organism evidence="11 12">
    <name type="scientific">Apibacter adventoris</name>
    <dbReference type="NCBI Taxonomy" id="1679466"/>
    <lineage>
        <taxon>Bacteria</taxon>
        <taxon>Pseudomonadati</taxon>
        <taxon>Bacteroidota</taxon>
        <taxon>Flavobacteriia</taxon>
        <taxon>Flavobacteriales</taxon>
        <taxon>Weeksellaceae</taxon>
        <taxon>Apibacter</taxon>
    </lineage>
</organism>
<dbReference type="OrthoDB" id="9758917at2"/>
<dbReference type="InterPro" id="IPR001940">
    <property type="entry name" value="Peptidase_S1C"/>
</dbReference>
<dbReference type="GO" id="GO:0004252">
    <property type="term" value="F:serine-type endopeptidase activity"/>
    <property type="evidence" value="ECO:0007669"/>
    <property type="project" value="InterPro"/>
</dbReference>
<dbReference type="AlphaFoldDB" id="A0A2S8ABB0"/>
<feature type="binding site" evidence="8">
    <location>
        <position position="175"/>
    </location>
    <ligand>
        <name>substrate</name>
    </ligand>
</feature>
<dbReference type="SUPFAM" id="SSF50494">
    <property type="entry name" value="Trypsin-like serine proteases"/>
    <property type="match status" value="1"/>
</dbReference>
<keyword evidence="9" id="KW-0812">Transmembrane</keyword>
<comment type="caution">
    <text evidence="11">The sequence shown here is derived from an EMBL/GenBank/DDBJ whole genome shotgun (WGS) entry which is preliminary data.</text>
</comment>
<evidence type="ECO:0000256" key="3">
    <source>
        <dbReference type="ARBA" id="ARBA00022729"/>
    </source>
</evidence>
<evidence type="ECO:0000256" key="2">
    <source>
        <dbReference type="ARBA" id="ARBA00022670"/>
    </source>
</evidence>
<dbReference type="Pfam" id="PF13365">
    <property type="entry name" value="Trypsin_2"/>
    <property type="match status" value="1"/>
</dbReference>
<dbReference type="GO" id="GO:0006508">
    <property type="term" value="P:proteolysis"/>
    <property type="evidence" value="ECO:0007669"/>
    <property type="project" value="UniProtKB-KW"/>
</dbReference>
<dbReference type="RefSeq" id="WP_105247146.1">
    <property type="nucleotide sequence ID" value="NZ_PSZM01000040.1"/>
</dbReference>
<evidence type="ECO:0000259" key="10">
    <source>
        <dbReference type="PROSITE" id="PS50106"/>
    </source>
</evidence>
<feature type="binding site" evidence="8">
    <location>
        <position position="145"/>
    </location>
    <ligand>
        <name>substrate</name>
    </ligand>
</feature>
<dbReference type="NCBIfam" id="TIGR02037">
    <property type="entry name" value="degP_htrA_DO"/>
    <property type="match status" value="1"/>
</dbReference>
<feature type="active site" description="Charge relay system" evidence="7">
    <location>
        <position position="254"/>
    </location>
</feature>
<dbReference type="EMBL" id="PSZM01000040">
    <property type="protein sequence ID" value="PQL91791.1"/>
    <property type="molecule type" value="Genomic_DNA"/>
</dbReference>
<dbReference type="SUPFAM" id="SSF50156">
    <property type="entry name" value="PDZ domain-like"/>
    <property type="match status" value="2"/>
</dbReference>
<dbReference type="Proteomes" id="UP000238042">
    <property type="component" value="Unassembled WGS sequence"/>
</dbReference>
<dbReference type="InterPro" id="IPR011782">
    <property type="entry name" value="Pept_S1C_Do"/>
</dbReference>
<dbReference type="Pfam" id="PF13180">
    <property type="entry name" value="PDZ_2"/>
    <property type="match status" value="1"/>
</dbReference>
<feature type="domain" description="PDZ" evidence="10">
    <location>
        <begin position="308"/>
        <end position="398"/>
    </location>
</feature>
<dbReference type="Gene3D" id="2.40.10.120">
    <property type="match status" value="1"/>
</dbReference>
<evidence type="ECO:0000313" key="12">
    <source>
        <dbReference type="Proteomes" id="UP000238042"/>
    </source>
</evidence>
<keyword evidence="3" id="KW-0732">Signal</keyword>
<keyword evidence="4" id="KW-0677">Repeat</keyword>
<dbReference type="InterPro" id="IPR025926">
    <property type="entry name" value="PDZ-like_dom"/>
</dbReference>
<dbReference type="InterPro" id="IPR036034">
    <property type="entry name" value="PDZ_sf"/>
</dbReference>
<accession>A0A2S8ABB0</accession>
<evidence type="ECO:0000256" key="4">
    <source>
        <dbReference type="ARBA" id="ARBA00022737"/>
    </source>
</evidence>
<dbReference type="InterPro" id="IPR009003">
    <property type="entry name" value="Peptidase_S1_PA"/>
</dbReference>
<keyword evidence="9" id="KW-1133">Transmembrane helix</keyword>
<evidence type="ECO:0000256" key="1">
    <source>
        <dbReference type="ARBA" id="ARBA00010541"/>
    </source>
</evidence>
<feature type="active site" description="Charge relay system" evidence="7">
    <location>
        <position position="145"/>
    </location>
</feature>
<keyword evidence="5" id="KW-0378">Hydrolase</keyword>
<dbReference type="InterPro" id="IPR001478">
    <property type="entry name" value="PDZ"/>
</dbReference>
<keyword evidence="2 11" id="KW-0645">Protease</keyword>
<protein>
    <submittedName>
        <fullName evidence="11">Protease</fullName>
    </submittedName>
</protein>
<comment type="similarity">
    <text evidence="1">Belongs to the peptidase S1C family.</text>
</comment>
<proteinExistence type="inferred from homology"/>
<name>A0A2S8ABB0_9FLAO</name>
<keyword evidence="9" id="KW-0472">Membrane</keyword>
<evidence type="ECO:0000256" key="8">
    <source>
        <dbReference type="PIRSR" id="PIRSR611782-2"/>
    </source>
</evidence>
<evidence type="ECO:0000256" key="7">
    <source>
        <dbReference type="PIRSR" id="PIRSR611782-1"/>
    </source>
</evidence>
<reference evidence="11 12" key="1">
    <citation type="submission" date="2018-02" db="EMBL/GenBank/DDBJ databases">
        <title>Genome sequences of Apibacter spp., gut symbionts of Asian honey bees.</title>
        <authorList>
            <person name="Kwong W.K."/>
            <person name="Steele M.I."/>
            <person name="Moran N.A."/>
        </authorList>
    </citation>
    <scope>NUCLEOTIDE SEQUENCE [LARGE SCALE GENOMIC DNA]</scope>
    <source>
        <strain evidence="12">wkB301</strain>
    </source>
</reference>
<evidence type="ECO:0000313" key="11">
    <source>
        <dbReference type="EMBL" id="PQL91791.1"/>
    </source>
</evidence>
<evidence type="ECO:0000256" key="5">
    <source>
        <dbReference type="ARBA" id="ARBA00022801"/>
    </source>
</evidence>
<dbReference type="SMART" id="SM00228">
    <property type="entry name" value="PDZ"/>
    <property type="match status" value="2"/>
</dbReference>
<feature type="binding site" evidence="8">
    <location>
        <begin position="252"/>
        <end position="254"/>
    </location>
    <ligand>
        <name>substrate</name>
    </ligand>
</feature>
<dbReference type="PANTHER" id="PTHR22939:SF129">
    <property type="entry name" value="SERINE PROTEASE HTRA2, MITOCHONDRIAL"/>
    <property type="match status" value="1"/>
</dbReference>
<feature type="active site" description="Charge relay system" evidence="7">
    <location>
        <position position="175"/>
    </location>
</feature>
<dbReference type="PRINTS" id="PR00834">
    <property type="entry name" value="PROTEASES2C"/>
</dbReference>
<sequence>MKKNKFELKKIASYLLVGILSASISIGVSSMTKNTSLGDFELFKQNKKSDAYFTSATSAANFNPPDLTVAAEKTINAVVSVKNYSSFTQQRQQRQMIDPFDFFFGDPFDSAPQKPRQQQAPKDVPNGIGSGVIISQDGYIVTNNHVIDGADKIEITLNNQKTYMATLVGTDPNSDIALLKIDEKGLPFLNFYNSDDVKVGEWVLAVGNPFGLTSTVTAGIISAKGRSLDILKSNSRSPIESFIQTDAAVNPGNSGGALVNTNGDLIGINTAISSHSGTGTYEGYSFAVPSNLAKKVVEDIKKYGLVQRGYLGIGALDMSDDAAVKQYNTQNKTSYKSQQGVLVTEIQNDGGAKDAGMKKGDIITQIDGVTIRNFPTLSGIIGEKRPGDVVKVIVLRDGTNKTFTVKLKDAKGGTSVKTKDDLSVAEKLGASFQELSDQQKVNYGLESGVVISSIDGNGKLRAAGINEDYILMEVNDKPVNSEKDIEKILKNYKGTVSVRYVDTYGRIYRRGFKL</sequence>
<dbReference type="FunFam" id="2.40.10.10:FF:000001">
    <property type="entry name" value="Periplasmic serine protease DegS"/>
    <property type="match status" value="1"/>
</dbReference>
<feature type="transmembrane region" description="Helical" evidence="9">
    <location>
        <begin position="12"/>
        <end position="31"/>
    </location>
</feature>
<evidence type="ECO:0000256" key="9">
    <source>
        <dbReference type="SAM" id="Phobius"/>
    </source>
</evidence>